<feature type="domain" description="Serine aminopeptidase S33" evidence="1">
    <location>
        <begin position="59"/>
        <end position="178"/>
    </location>
</feature>
<dbReference type="PANTHER" id="PTHR42886:SF29">
    <property type="entry name" value="PUMMELIG, ISOFORM A"/>
    <property type="match status" value="1"/>
</dbReference>
<dbReference type="PANTHER" id="PTHR42886">
    <property type="entry name" value="RE40534P-RELATED"/>
    <property type="match status" value="1"/>
</dbReference>
<protein>
    <recommendedName>
        <fullName evidence="1">Serine aminopeptidase S33 domain-containing protein</fullName>
    </recommendedName>
</protein>
<dbReference type="Gene3D" id="3.40.50.1820">
    <property type="entry name" value="alpha/beta hydrolase"/>
    <property type="match status" value="1"/>
</dbReference>
<dbReference type="SUPFAM" id="SSF53474">
    <property type="entry name" value="alpha/beta-Hydrolases"/>
    <property type="match status" value="1"/>
</dbReference>
<evidence type="ECO:0000313" key="3">
    <source>
        <dbReference type="Proteomes" id="UP000176284"/>
    </source>
</evidence>
<proteinExistence type="predicted"/>
<dbReference type="AlphaFoldDB" id="A0A1G1ZT20"/>
<organism evidence="2 3">
    <name type="scientific">Candidatus Harrisonbacteria bacterium RIFCSPLOWO2_02_FULL_45_10c</name>
    <dbReference type="NCBI Taxonomy" id="1798410"/>
    <lineage>
        <taxon>Bacteria</taxon>
        <taxon>Candidatus Harrisoniibacteriota</taxon>
    </lineage>
</organism>
<dbReference type="Pfam" id="PF12146">
    <property type="entry name" value="Hydrolase_4"/>
    <property type="match status" value="1"/>
</dbReference>
<sequence>MRFGSWLVVGAAVALSLLAYLLIFNANPADFFMKNNSEKVALTASDSVPVVGTLYGVKEPAGWLLLTHMMPATKESWQNFADTMRQQGYESLAIDLRGHGKSAGGPNGYAQFSDAEHQASIHDLEAGWDFLKSRGAVPEKTAFVGASIGANLSLQAAVAIPVKNIILLSPGLNYRGILTLPLAKQLKNSQSLLVATSKDDDANAVEARQLFDRASALNKHLVIFDNGGHGTNLLNHPEEYDLVRTIQKFLNDGSIYQN</sequence>
<gene>
    <name evidence="2" type="ORF">A3H63_01910</name>
</gene>
<dbReference type="Proteomes" id="UP000176284">
    <property type="component" value="Unassembled WGS sequence"/>
</dbReference>
<dbReference type="InterPro" id="IPR029058">
    <property type="entry name" value="AB_hydrolase_fold"/>
</dbReference>
<dbReference type="InterPro" id="IPR022742">
    <property type="entry name" value="Hydrolase_4"/>
</dbReference>
<evidence type="ECO:0000259" key="1">
    <source>
        <dbReference type="Pfam" id="PF12146"/>
    </source>
</evidence>
<dbReference type="STRING" id="1798410.A3H63_01910"/>
<evidence type="ECO:0000313" key="2">
    <source>
        <dbReference type="EMBL" id="OGY67883.1"/>
    </source>
</evidence>
<comment type="caution">
    <text evidence="2">The sequence shown here is derived from an EMBL/GenBank/DDBJ whole genome shotgun (WGS) entry which is preliminary data.</text>
</comment>
<accession>A0A1G1ZT20</accession>
<dbReference type="EMBL" id="MHJM01000014">
    <property type="protein sequence ID" value="OGY67883.1"/>
    <property type="molecule type" value="Genomic_DNA"/>
</dbReference>
<name>A0A1G1ZT20_9BACT</name>
<reference evidence="2 3" key="1">
    <citation type="journal article" date="2016" name="Nat. Commun.">
        <title>Thousands of microbial genomes shed light on interconnected biogeochemical processes in an aquifer system.</title>
        <authorList>
            <person name="Anantharaman K."/>
            <person name="Brown C.T."/>
            <person name="Hug L.A."/>
            <person name="Sharon I."/>
            <person name="Castelle C.J."/>
            <person name="Probst A.J."/>
            <person name="Thomas B.C."/>
            <person name="Singh A."/>
            <person name="Wilkins M.J."/>
            <person name="Karaoz U."/>
            <person name="Brodie E.L."/>
            <person name="Williams K.H."/>
            <person name="Hubbard S.S."/>
            <person name="Banfield J.F."/>
        </authorList>
    </citation>
    <scope>NUCLEOTIDE SEQUENCE [LARGE SCALE GENOMIC DNA]</scope>
</reference>